<evidence type="ECO:0000256" key="2">
    <source>
        <dbReference type="ARBA" id="ARBA00023002"/>
    </source>
</evidence>
<protein>
    <submittedName>
        <fullName evidence="4">SDR family NAD(P)-dependent oxidoreductase</fullName>
    </submittedName>
</protein>
<dbReference type="SMART" id="SM00822">
    <property type="entry name" value="PKS_KR"/>
    <property type="match status" value="1"/>
</dbReference>
<reference evidence="4" key="1">
    <citation type="submission" date="2020-12" db="EMBL/GenBank/DDBJ databases">
        <title>Bacterial taxonomy.</title>
        <authorList>
            <person name="Pan X."/>
        </authorList>
    </citation>
    <scope>NUCLEOTIDE SEQUENCE</scope>
    <source>
        <strain evidence="4">KCTC 52957</strain>
    </source>
</reference>
<dbReference type="Proteomes" id="UP000642488">
    <property type="component" value="Unassembled WGS sequence"/>
</dbReference>
<dbReference type="RefSeq" id="WP_198917285.1">
    <property type="nucleotide sequence ID" value="NZ_JAEKPD010000016.1"/>
</dbReference>
<comment type="similarity">
    <text evidence="1">Belongs to the short-chain dehydrogenases/reductases (SDR) family.</text>
</comment>
<dbReference type="GO" id="GO:0016020">
    <property type="term" value="C:membrane"/>
    <property type="evidence" value="ECO:0007669"/>
    <property type="project" value="TreeGrafter"/>
</dbReference>
<proteinExistence type="inferred from homology"/>
<dbReference type="PRINTS" id="PR00081">
    <property type="entry name" value="GDHRDH"/>
</dbReference>
<gene>
    <name evidence="4" type="ORF">ILP92_15300</name>
</gene>
<dbReference type="GO" id="GO:0016491">
    <property type="term" value="F:oxidoreductase activity"/>
    <property type="evidence" value="ECO:0007669"/>
    <property type="project" value="UniProtKB-KW"/>
</dbReference>
<organism evidence="4 5">
    <name type="scientific">Palleronia pontilimi</name>
    <dbReference type="NCBI Taxonomy" id="1964209"/>
    <lineage>
        <taxon>Bacteria</taxon>
        <taxon>Pseudomonadati</taxon>
        <taxon>Pseudomonadota</taxon>
        <taxon>Alphaproteobacteria</taxon>
        <taxon>Rhodobacterales</taxon>
        <taxon>Roseobacteraceae</taxon>
        <taxon>Palleronia</taxon>
    </lineage>
</organism>
<comment type="caution">
    <text evidence="4">The sequence shown here is derived from an EMBL/GenBank/DDBJ whole genome shotgun (WGS) entry which is preliminary data.</text>
</comment>
<dbReference type="SUPFAM" id="SSF51735">
    <property type="entry name" value="NAD(P)-binding Rossmann-fold domains"/>
    <property type="match status" value="1"/>
</dbReference>
<evidence type="ECO:0000256" key="1">
    <source>
        <dbReference type="ARBA" id="ARBA00006484"/>
    </source>
</evidence>
<dbReference type="AlphaFoldDB" id="A0A934MF45"/>
<accession>A0A934MF45</accession>
<sequence length="243" mass="26443">MRDWEHKRYWIVGASEGLGREVARRISALGAHVILSARSADRLHELAGELTGPATVVTCDVSDDDDVARAAQEAGQVDGVVYLAGVYWPQSAQEWNAEQVTAMLDINLTGAGRILGQVVPQMVERGAGHVVLTGSLSGFRGLPSSIGYGAAKAGLMALAESMYADLRRTGVDVQLVNPGFIETRLTDKNNFKMPMIMTPEAAAREFVDHLNGDSFAKNFPRSFGALFRLSNFLPDWLYYRIVG</sequence>
<keyword evidence="5" id="KW-1185">Reference proteome</keyword>
<evidence type="ECO:0000313" key="5">
    <source>
        <dbReference type="Proteomes" id="UP000642488"/>
    </source>
</evidence>
<dbReference type="Pfam" id="PF00106">
    <property type="entry name" value="adh_short"/>
    <property type="match status" value="1"/>
</dbReference>
<dbReference type="InterPro" id="IPR057326">
    <property type="entry name" value="KR_dom"/>
</dbReference>
<evidence type="ECO:0000313" key="4">
    <source>
        <dbReference type="EMBL" id="MBJ3764116.1"/>
    </source>
</evidence>
<evidence type="ECO:0000259" key="3">
    <source>
        <dbReference type="SMART" id="SM00822"/>
    </source>
</evidence>
<feature type="domain" description="Ketoreductase" evidence="3">
    <location>
        <begin position="7"/>
        <end position="184"/>
    </location>
</feature>
<name>A0A934MF45_9RHOB</name>
<dbReference type="Gene3D" id="3.40.50.720">
    <property type="entry name" value="NAD(P)-binding Rossmann-like Domain"/>
    <property type="match status" value="1"/>
</dbReference>
<dbReference type="PANTHER" id="PTHR44196:SF1">
    <property type="entry name" value="DEHYDROGENASE_REDUCTASE SDR FAMILY MEMBER 7B"/>
    <property type="match status" value="1"/>
</dbReference>
<dbReference type="InterPro" id="IPR002347">
    <property type="entry name" value="SDR_fam"/>
</dbReference>
<dbReference type="InterPro" id="IPR036291">
    <property type="entry name" value="NAD(P)-bd_dom_sf"/>
</dbReference>
<dbReference type="PANTHER" id="PTHR44196">
    <property type="entry name" value="DEHYDROGENASE/REDUCTASE SDR FAMILY MEMBER 7B"/>
    <property type="match status" value="1"/>
</dbReference>
<dbReference type="EMBL" id="JAEKPD010000016">
    <property type="protein sequence ID" value="MBJ3764116.1"/>
    <property type="molecule type" value="Genomic_DNA"/>
</dbReference>
<keyword evidence="2" id="KW-0560">Oxidoreductase</keyword>